<sequence length="188" mass="20567">MGSGQSSATSRKWSGKREPPPQAESSRILFLLYLIHRTWNIVVEHVDSKSSRQVLWRGSHTVPSSGEGLGQRFDSVSIEESDPGSCYSTCSCSYCRLRECAQDCVSNQIIATDQAEVRPSRAPLNRNAKRVMSDSPSRGPLSGALETSHSMERPPKRSKSSVTSQPGNYNEVTARAEAPEGALESCYS</sequence>
<protein>
    <submittedName>
        <fullName evidence="2">Uncharacterized protein</fullName>
    </submittedName>
</protein>
<reference evidence="2 3" key="1">
    <citation type="journal article" date="2015" name="Nat. Commun.">
        <title>Outbred genome sequencing and CRISPR/Cas9 gene editing in butterflies.</title>
        <authorList>
            <person name="Li X."/>
            <person name="Fan D."/>
            <person name="Zhang W."/>
            <person name="Liu G."/>
            <person name="Zhang L."/>
            <person name="Zhao L."/>
            <person name="Fang X."/>
            <person name="Chen L."/>
            <person name="Dong Y."/>
            <person name="Chen Y."/>
            <person name="Ding Y."/>
            <person name="Zhao R."/>
            <person name="Feng M."/>
            <person name="Zhu Y."/>
            <person name="Feng Y."/>
            <person name="Jiang X."/>
            <person name="Zhu D."/>
            <person name="Xiang H."/>
            <person name="Feng X."/>
            <person name="Li S."/>
            <person name="Wang J."/>
            <person name="Zhang G."/>
            <person name="Kronforst M.R."/>
            <person name="Wang W."/>
        </authorList>
    </citation>
    <scope>NUCLEOTIDE SEQUENCE [LARGE SCALE GENOMIC DNA]</scope>
    <source>
        <strain evidence="2">Ya'a_city_454_Px</strain>
        <tissue evidence="2">Whole body</tissue>
    </source>
</reference>
<proteinExistence type="predicted"/>
<organism evidence="2 3">
    <name type="scientific">Papilio xuthus</name>
    <name type="common">Asian swallowtail butterfly</name>
    <dbReference type="NCBI Taxonomy" id="66420"/>
    <lineage>
        <taxon>Eukaryota</taxon>
        <taxon>Metazoa</taxon>
        <taxon>Ecdysozoa</taxon>
        <taxon>Arthropoda</taxon>
        <taxon>Hexapoda</taxon>
        <taxon>Insecta</taxon>
        <taxon>Pterygota</taxon>
        <taxon>Neoptera</taxon>
        <taxon>Endopterygota</taxon>
        <taxon>Lepidoptera</taxon>
        <taxon>Glossata</taxon>
        <taxon>Ditrysia</taxon>
        <taxon>Papilionoidea</taxon>
        <taxon>Papilionidae</taxon>
        <taxon>Papilioninae</taxon>
        <taxon>Papilio</taxon>
    </lineage>
</organism>
<feature type="region of interest" description="Disordered" evidence="1">
    <location>
        <begin position="1"/>
        <end position="22"/>
    </location>
</feature>
<dbReference type="AlphaFoldDB" id="A0A194QAM0"/>
<dbReference type="STRING" id="66420.A0A194QAM0"/>
<accession>A0A194QAM0</accession>
<feature type="region of interest" description="Disordered" evidence="1">
    <location>
        <begin position="118"/>
        <end position="188"/>
    </location>
</feature>
<gene>
    <name evidence="2" type="ORF">RR46_09781</name>
</gene>
<evidence type="ECO:0000313" key="3">
    <source>
        <dbReference type="Proteomes" id="UP000053268"/>
    </source>
</evidence>
<evidence type="ECO:0000313" key="2">
    <source>
        <dbReference type="EMBL" id="KPJ02578.1"/>
    </source>
</evidence>
<dbReference type="Proteomes" id="UP000053268">
    <property type="component" value="Unassembled WGS sequence"/>
</dbReference>
<dbReference type="EMBL" id="KQ459232">
    <property type="protein sequence ID" value="KPJ02578.1"/>
    <property type="molecule type" value="Genomic_DNA"/>
</dbReference>
<keyword evidence="3" id="KW-1185">Reference proteome</keyword>
<feature type="compositionally biased region" description="Polar residues" evidence="1">
    <location>
        <begin position="1"/>
        <end position="12"/>
    </location>
</feature>
<name>A0A194QAM0_PAPXU</name>
<feature type="compositionally biased region" description="Polar residues" evidence="1">
    <location>
        <begin position="160"/>
        <end position="171"/>
    </location>
</feature>
<evidence type="ECO:0000256" key="1">
    <source>
        <dbReference type="SAM" id="MobiDB-lite"/>
    </source>
</evidence>